<evidence type="ECO:0000256" key="1">
    <source>
        <dbReference type="SAM" id="MobiDB-lite"/>
    </source>
</evidence>
<reference evidence="2" key="5">
    <citation type="journal article" date="2021" name="G3 (Bethesda)">
        <title>Aegilops tauschii genome assembly Aet v5.0 features greater sequence contiguity and improved annotation.</title>
        <authorList>
            <person name="Wang L."/>
            <person name="Zhu T."/>
            <person name="Rodriguez J.C."/>
            <person name="Deal K.R."/>
            <person name="Dubcovsky J."/>
            <person name="McGuire P.E."/>
            <person name="Lux T."/>
            <person name="Spannagl M."/>
            <person name="Mayer K.F.X."/>
            <person name="Baldrich P."/>
            <person name="Meyers B.C."/>
            <person name="Huo N."/>
            <person name="Gu Y.Q."/>
            <person name="Zhou H."/>
            <person name="Devos K.M."/>
            <person name="Bennetzen J.L."/>
            <person name="Unver T."/>
            <person name="Budak H."/>
            <person name="Gulick P.J."/>
            <person name="Galiba G."/>
            <person name="Kalapos B."/>
            <person name="Nelson D.R."/>
            <person name="Li P."/>
            <person name="You F.M."/>
            <person name="Luo M.C."/>
            <person name="Dvorak J."/>
        </authorList>
    </citation>
    <scope>NUCLEOTIDE SEQUENCE [LARGE SCALE GENOMIC DNA]</scope>
    <source>
        <strain evidence="2">cv. AL8/78</strain>
    </source>
</reference>
<keyword evidence="3" id="KW-1185">Reference proteome</keyword>
<dbReference type="Gramene" id="AET7Gv20821300.4">
    <property type="protein sequence ID" value="AET7Gv20821300.4"/>
    <property type="gene ID" value="AET7Gv20821300"/>
</dbReference>
<proteinExistence type="predicted"/>
<evidence type="ECO:0000313" key="3">
    <source>
        <dbReference type="Proteomes" id="UP000015105"/>
    </source>
</evidence>
<reference evidence="3" key="1">
    <citation type="journal article" date="2014" name="Science">
        <title>Ancient hybridizations among the ancestral genomes of bread wheat.</title>
        <authorList>
            <consortium name="International Wheat Genome Sequencing Consortium,"/>
            <person name="Marcussen T."/>
            <person name="Sandve S.R."/>
            <person name="Heier L."/>
            <person name="Spannagl M."/>
            <person name="Pfeifer M."/>
            <person name="Jakobsen K.S."/>
            <person name="Wulff B.B."/>
            <person name="Steuernagel B."/>
            <person name="Mayer K.F."/>
            <person name="Olsen O.A."/>
        </authorList>
    </citation>
    <scope>NUCLEOTIDE SEQUENCE [LARGE SCALE GENOMIC DNA]</scope>
    <source>
        <strain evidence="3">cv. AL8/78</strain>
    </source>
</reference>
<sequence>ASPNRIEWPAPAALPTPTIPIAAELGLSPPGLLKNPTTSTPRPPPFSALARPVSPRGLRSSPTRAPPRPPPGDLMTTTSPQTGTRTPPPFPSSWDRRAEPWERHPPPPSPRTAGSAATVRAAAPRPPALWTPPTTGISTGIHPLSGCIIRYCKKSNAFLIWEFARNLVRSRFGNHFCGCFDQERLILDLCV</sequence>
<protein>
    <submittedName>
        <fullName evidence="2">Uncharacterized protein</fullName>
    </submittedName>
</protein>
<dbReference type="Proteomes" id="UP000015105">
    <property type="component" value="Chromosome 7D"/>
</dbReference>
<dbReference type="AlphaFoldDB" id="A0A453S5L0"/>
<evidence type="ECO:0000313" key="2">
    <source>
        <dbReference type="EnsemblPlants" id="AET7Gv20821300.4"/>
    </source>
</evidence>
<feature type="compositionally biased region" description="Basic and acidic residues" evidence="1">
    <location>
        <begin position="94"/>
        <end position="105"/>
    </location>
</feature>
<name>A0A453S5L0_AEGTS</name>
<feature type="region of interest" description="Disordered" evidence="1">
    <location>
        <begin position="21"/>
        <end position="131"/>
    </location>
</feature>
<reference evidence="2" key="3">
    <citation type="journal article" date="2017" name="Nature">
        <title>Genome sequence of the progenitor of the wheat D genome Aegilops tauschii.</title>
        <authorList>
            <person name="Luo M.C."/>
            <person name="Gu Y.Q."/>
            <person name="Puiu D."/>
            <person name="Wang H."/>
            <person name="Twardziok S.O."/>
            <person name="Deal K.R."/>
            <person name="Huo N."/>
            <person name="Zhu T."/>
            <person name="Wang L."/>
            <person name="Wang Y."/>
            <person name="McGuire P.E."/>
            <person name="Liu S."/>
            <person name="Long H."/>
            <person name="Ramasamy R.K."/>
            <person name="Rodriguez J.C."/>
            <person name="Van S.L."/>
            <person name="Yuan L."/>
            <person name="Wang Z."/>
            <person name="Xia Z."/>
            <person name="Xiao L."/>
            <person name="Anderson O.D."/>
            <person name="Ouyang S."/>
            <person name="Liang Y."/>
            <person name="Zimin A.V."/>
            <person name="Pertea G."/>
            <person name="Qi P."/>
            <person name="Bennetzen J.L."/>
            <person name="Dai X."/>
            <person name="Dawson M.W."/>
            <person name="Muller H.G."/>
            <person name="Kugler K."/>
            <person name="Rivarola-Duarte L."/>
            <person name="Spannagl M."/>
            <person name="Mayer K.F.X."/>
            <person name="Lu F.H."/>
            <person name="Bevan M.W."/>
            <person name="Leroy P."/>
            <person name="Li P."/>
            <person name="You F.M."/>
            <person name="Sun Q."/>
            <person name="Liu Z."/>
            <person name="Lyons E."/>
            <person name="Wicker T."/>
            <person name="Salzberg S.L."/>
            <person name="Devos K.M."/>
            <person name="Dvorak J."/>
        </authorList>
    </citation>
    <scope>NUCLEOTIDE SEQUENCE [LARGE SCALE GENOMIC DNA]</scope>
    <source>
        <strain evidence="2">cv. AL8/78</strain>
    </source>
</reference>
<reference evidence="3" key="2">
    <citation type="journal article" date="2017" name="Nat. Plants">
        <title>The Aegilops tauschii genome reveals multiple impacts of transposons.</title>
        <authorList>
            <person name="Zhao G."/>
            <person name="Zou C."/>
            <person name="Li K."/>
            <person name="Wang K."/>
            <person name="Li T."/>
            <person name="Gao L."/>
            <person name="Zhang X."/>
            <person name="Wang H."/>
            <person name="Yang Z."/>
            <person name="Liu X."/>
            <person name="Jiang W."/>
            <person name="Mao L."/>
            <person name="Kong X."/>
            <person name="Jiao Y."/>
            <person name="Jia J."/>
        </authorList>
    </citation>
    <scope>NUCLEOTIDE SEQUENCE [LARGE SCALE GENOMIC DNA]</scope>
    <source>
        <strain evidence="3">cv. AL8/78</strain>
    </source>
</reference>
<organism evidence="2 3">
    <name type="scientific">Aegilops tauschii subsp. strangulata</name>
    <name type="common">Goatgrass</name>
    <dbReference type="NCBI Taxonomy" id="200361"/>
    <lineage>
        <taxon>Eukaryota</taxon>
        <taxon>Viridiplantae</taxon>
        <taxon>Streptophyta</taxon>
        <taxon>Embryophyta</taxon>
        <taxon>Tracheophyta</taxon>
        <taxon>Spermatophyta</taxon>
        <taxon>Magnoliopsida</taxon>
        <taxon>Liliopsida</taxon>
        <taxon>Poales</taxon>
        <taxon>Poaceae</taxon>
        <taxon>BOP clade</taxon>
        <taxon>Pooideae</taxon>
        <taxon>Triticodae</taxon>
        <taxon>Triticeae</taxon>
        <taxon>Triticinae</taxon>
        <taxon>Aegilops</taxon>
    </lineage>
</organism>
<feature type="compositionally biased region" description="Low complexity" evidence="1">
    <location>
        <begin position="111"/>
        <end position="123"/>
    </location>
</feature>
<dbReference type="EnsemblPlants" id="AET7Gv20821300.4">
    <property type="protein sequence ID" value="AET7Gv20821300.4"/>
    <property type="gene ID" value="AET7Gv20821300"/>
</dbReference>
<accession>A0A453S5L0</accession>
<reference evidence="2" key="4">
    <citation type="submission" date="2019-03" db="UniProtKB">
        <authorList>
            <consortium name="EnsemblPlants"/>
        </authorList>
    </citation>
    <scope>IDENTIFICATION</scope>
</reference>
<feature type="compositionally biased region" description="Low complexity" evidence="1">
    <location>
        <begin position="76"/>
        <end position="85"/>
    </location>
</feature>